<comment type="caution">
    <text evidence="1">The sequence shown here is derived from an EMBL/GenBank/DDBJ whole genome shotgun (WGS) entry which is preliminary data.</text>
</comment>
<protein>
    <submittedName>
        <fullName evidence="1">Uncharacterized protein</fullName>
    </submittedName>
</protein>
<dbReference type="RefSeq" id="WP_213036234.1">
    <property type="nucleotide sequence ID" value="NZ_CAJNBL010000027.1"/>
</dbReference>
<dbReference type="Pfam" id="PF05354">
    <property type="entry name" value="Phage_attach"/>
    <property type="match status" value="1"/>
</dbReference>
<dbReference type="EMBL" id="CAJNBL010000027">
    <property type="protein sequence ID" value="CAE6723609.1"/>
    <property type="molecule type" value="Genomic_DNA"/>
</dbReference>
<gene>
    <name evidence="1" type="ORF">NTGZN8_330024</name>
</gene>
<evidence type="ECO:0000313" key="1">
    <source>
        <dbReference type="EMBL" id="CAE6723609.1"/>
    </source>
</evidence>
<dbReference type="Proteomes" id="UP000675882">
    <property type="component" value="Unassembled WGS sequence"/>
</dbReference>
<organism evidence="1 2">
    <name type="scientific">Candidatus Nitrotoga fabula</name>
    <dbReference type="NCBI Taxonomy" id="2182327"/>
    <lineage>
        <taxon>Bacteria</taxon>
        <taxon>Pseudomonadati</taxon>
        <taxon>Pseudomonadota</taxon>
        <taxon>Betaproteobacteria</taxon>
        <taxon>Nitrosomonadales</taxon>
        <taxon>Gallionellaceae</taxon>
        <taxon>Candidatus Nitrotoga</taxon>
    </lineage>
</organism>
<accession>A0A916BD83</accession>
<keyword evidence="2" id="KW-1185">Reference proteome</keyword>
<dbReference type="InterPro" id="IPR053734">
    <property type="entry name" value="Phage_Head-Tail_Connect_sf"/>
</dbReference>
<dbReference type="AlphaFoldDB" id="A0A916BD83"/>
<sequence length="90" mass="9621">MAFEEDTDVFLDEFAVAAVLPGSVTVNVIFDNQYASPFDISASRPSCLGKSSDLDSLLFGAEIAIDGVDYVVRSVEPDGTGMTRLLLEKA</sequence>
<proteinExistence type="predicted"/>
<dbReference type="Gene3D" id="2.40.10.180">
    <property type="entry name" value="Phage tail proteins"/>
    <property type="match status" value="1"/>
</dbReference>
<dbReference type="InterPro" id="IPR008018">
    <property type="entry name" value="Phage_tail_attach_FII"/>
</dbReference>
<name>A0A916BD83_9PROT</name>
<evidence type="ECO:0000313" key="2">
    <source>
        <dbReference type="Proteomes" id="UP000675882"/>
    </source>
</evidence>
<dbReference type="GO" id="GO:0019068">
    <property type="term" value="P:virion assembly"/>
    <property type="evidence" value="ECO:0007669"/>
    <property type="project" value="InterPro"/>
</dbReference>
<reference evidence="1" key="1">
    <citation type="submission" date="2021-02" db="EMBL/GenBank/DDBJ databases">
        <authorList>
            <person name="Han P."/>
        </authorList>
    </citation>
    <scope>NUCLEOTIDE SEQUENCE</scope>
    <source>
        <strain evidence="1">Candidatus Nitrotoga sp. ZN8</strain>
    </source>
</reference>